<accession>A0A7M5UH05</accession>
<evidence type="ECO:0000256" key="1">
    <source>
        <dbReference type="ARBA" id="ARBA00004479"/>
    </source>
</evidence>
<dbReference type="PROSITE" id="PS50056">
    <property type="entry name" value="TYR_PHOSPHATASE_2"/>
    <property type="match status" value="1"/>
</dbReference>
<dbReference type="SUPFAM" id="SSF52799">
    <property type="entry name" value="(Phosphotyrosine protein) phosphatases II"/>
    <property type="match status" value="1"/>
</dbReference>
<dbReference type="PRINTS" id="PR00700">
    <property type="entry name" value="PRTYPHPHTASE"/>
</dbReference>
<dbReference type="FunFam" id="3.90.190.10:FF:000009">
    <property type="entry name" value="Receptor-type tyrosine-protein phosphatase beta"/>
    <property type="match status" value="1"/>
</dbReference>
<sequence>MVMLLLAIWFYGITATTIQNEFSSTFTSIELASISPSASSMKTNTLNEPSRTPPTQRYSSSMNIIAERLETSNLSIDMTVRTFISTTKLIMVPDFSTDMNVKESPTTSIDFSTSQLVTDLQTSISSDRQTNSSTDLSITALDMLSSMKTSQFQTEFSTHFLDSSSPFSSSSSPIEKSLYSSSIALPSSLSSSYLLFSTSVSSQFSSFSSSISPSVPYSVSASTSSSTIIRSAEVEPSSNIISTLRAFSTVDRSYSSYEASSQPSNVDSFLTLQTTNFDASSILQQSTTSEKTALTTESVVTSTLQLSSQPFHRSFDIFSSSLEHTSTVATNYLVTPNNLATSQSDSPTSAKAMTTDSKSSSPKNIQPSTSTREIVSLTTSIISLPPSRKPSTTQQPTTTTTQPPLPAFKQNIDDTSIFVLLPLSYPVDSWEEITVYVVIPSLGYKSTGSWYRIFIKKEKHDRYPALVMKPKQLSNDPRRKRRSAAKFLNIKLGISKDCTKVDQEICNGPLTPSTNYSIQLEVFFTNGTSLTTPSSKPWSTLQKAVIVPQEGVRSSVVIIILTVLLVFFIFLTIIITIIVCRKKRSRKYLRGQQDKDSMGVSLMSTNYQRNGASRLKKKFSGPDILTERRKSLKGMTRPVFIRDFRAWVERSASDSTFRFAEEFESIRDVGKFERHEVADMAENNGKNRYVNVLPYDYTRVKLSSIDDEPGSDYINANYIHGYKQPRAYIATQGPLPSTTDHFWQMVWEQKSRIIVMVTQCNEKNRVKCHQYWPASGSTRYGEIEVTLKHETIYPEWTEREFLMTFEGESRLLRHFQYTAWPDHGVPRSSKEMLQFVTTVRFHQRPDDGPVICHCSAGVGRTGTYLCVDILVNKLQTENNVDVYGVVCLMRTQRCSMVQTEDQYIFIHRVILDYLKQRDEKQQIFSGYSTLEMRRKSKSESNPVEPAAEALLKEEEKEDEEDENLDNDDDETKSDDFLSEEFENSDLETPPV</sequence>
<feature type="signal peptide" evidence="13">
    <location>
        <begin position="1"/>
        <end position="15"/>
    </location>
</feature>
<keyword evidence="17" id="KW-1185">Reference proteome</keyword>
<name>A0A7M5UH05_9CNID</name>
<evidence type="ECO:0000256" key="3">
    <source>
        <dbReference type="ARBA" id="ARBA00022692"/>
    </source>
</evidence>
<evidence type="ECO:0000256" key="10">
    <source>
        <dbReference type="ARBA" id="ARBA00051722"/>
    </source>
</evidence>
<evidence type="ECO:0000256" key="4">
    <source>
        <dbReference type="ARBA" id="ARBA00022729"/>
    </source>
</evidence>
<feature type="domain" description="Tyrosine specific protein phosphatases" evidence="15">
    <location>
        <begin position="830"/>
        <end position="904"/>
    </location>
</feature>
<dbReference type="RefSeq" id="XP_066918358.1">
    <property type="nucleotide sequence ID" value="XM_067062257.1"/>
</dbReference>
<evidence type="ECO:0000313" key="17">
    <source>
        <dbReference type="Proteomes" id="UP000594262"/>
    </source>
</evidence>
<feature type="chain" id="PRO_5029461101" description="protein-tyrosine-phosphatase" evidence="13">
    <location>
        <begin position="16"/>
        <end position="991"/>
    </location>
</feature>
<comment type="catalytic activity">
    <reaction evidence="10">
        <text>O-phospho-L-tyrosyl-[protein] + H2O = L-tyrosyl-[protein] + phosphate</text>
        <dbReference type="Rhea" id="RHEA:10684"/>
        <dbReference type="Rhea" id="RHEA-COMP:10136"/>
        <dbReference type="Rhea" id="RHEA-COMP:20101"/>
        <dbReference type="ChEBI" id="CHEBI:15377"/>
        <dbReference type="ChEBI" id="CHEBI:43474"/>
        <dbReference type="ChEBI" id="CHEBI:46858"/>
        <dbReference type="ChEBI" id="CHEBI:61978"/>
        <dbReference type="EC" id="3.1.3.48"/>
    </reaction>
</comment>
<evidence type="ECO:0000256" key="8">
    <source>
        <dbReference type="ARBA" id="ARBA00023136"/>
    </source>
</evidence>
<evidence type="ECO:0000256" key="11">
    <source>
        <dbReference type="SAM" id="MobiDB-lite"/>
    </source>
</evidence>
<dbReference type="OrthoDB" id="8609993at2759"/>
<feature type="compositionally biased region" description="Acidic residues" evidence="11">
    <location>
        <begin position="955"/>
        <end position="985"/>
    </location>
</feature>
<dbReference type="SMART" id="SM00194">
    <property type="entry name" value="PTPc"/>
    <property type="match status" value="1"/>
</dbReference>
<evidence type="ECO:0000259" key="14">
    <source>
        <dbReference type="PROSITE" id="PS50055"/>
    </source>
</evidence>
<evidence type="ECO:0000256" key="6">
    <source>
        <dbReference type="ARBA" id="ARBA00022912"/>
    </source>
</evidence>
<dbReference type="SMART" id="SM00404">
    <property type="entry name" value="PTPc_motif"/>
    <property type="match status" value="1"/>
</dbReference>
<dbReference type="PANTHER" id="PTHR46957">
    <property type="entry name" value="CYTOKINE RECEPTOR"/>
    <property type="match status" value="1"/>
</dbReference>
<dbReference type="EnsemblMetazoa" id="CLYHEMT010504.1">
    <property type="protein sequence ID" value="CLYHEMP010504.1"/>
    <property type="gene ID" value="CLYHEMG010504"/>
</dbReference>
<dbReference type="InterPro" id="IPR050713">
    <property type="entry name" value="RTP_Phos/Ushers"/>
</dbReference>
<keyword evidence="4 13" id="KW-0732">Signal</keyword>
<dbReference type="InterPro" id="IPR000387">
    <property type="entry name" value="Tyr_Pase_dom"/>
</dbReference>
<dbReference type="Gene3D" id="3.90.190.10">
    <property type="entry name" value="Protein tyrosine phosphatase superfamily"/>
    <property type="match status" value="1"/>
</dbReference>
<feature type="region of interest" description="Disordered" evidence="11">
    <location>
        <begin position="934"/>
        <end position="991"/>
    </location>
</feature>
<dbReference type="RefSeq" id="XP_066918356.1">
    <property type="nucleotide sequence ID" value="XM_067062255.1"/>
</dbReference>
<keyword evidence="7 12" id="KW-1133">Transmembrane helix</keyword>
<feature type="compositionally biased region" description="Low complexity" evidence="11">
    <location>
        <begin position="392"/>
        <end position="402"/>
    </location>
</feature>
<dbReference type="GO" id="GO:0016020">
    <property type="term" value="C:membrane"/>
    <property type="evidence" value="ECO:0007669"/>
    <property type="project" value="UniProtKB-SubCell"/>
</dbReference>
<dbReference type="Proteomes" id="UP000594262">
    <property type="component" value="Unplaced"/>
</dbReference>
<dbReference type="Pfam" id="PF00102">
    <property type="entry name" value="Y_phosphatase"/>
    <property type="match status" value="1"/>
</dbReference>
<keyword evidence="5" id="KW-0378">Hydrolase</keyword>
<dbReference type="GeneID" id="136805712"/>
<dbReference type="RefSeq" id="XP_066918355.1">
    <property type="nucleotide sequence ID" value="XM_067062254.1"/>
</dbReference>
<protein>
    <recommendedName>
        <fullName evidence="2">protein-tyrosine-phosphatase</fullName>
        <ecNumber evidence="2">3.1.3.48</ecNumber>
    </recommendedName>
</protein>
<evidence type="ECO:0000256" key="13">
    <source>
        <dbReference type="SAM" id="SignalP"/>
    </source>
</evidence>
<comment type="subcellular location">
    <subcellularLocation>
        <location evidence="1">Membrane</location>
        <topology evidence="1">Single-pass type I membrane protein</topology>
    </subcellularLocation>
</comment>
<evidence type="ECO:0000259" key="15">
    <source>
        <dbReference type="PROSITE" id="PS50056"/>
    </source>
</evidence>
<dbReference type="GO" id="GO:0004725">
    <property type="term" value="F:protein tyrosine phosphatase activity"/>
    <property type="evidence" value="ECO:0007669"/>
    <property type="project" value="UniProtKB-EC"/>
</dbReference>
<evidence type="ECO:0000313" key="16">
    <source>
        <dbReference type="EnsemblMetazoa" id="CLYHEMP010504.1"/>
    </source>
</evidence>
<feature type="region of interest" description="Disordered" evidence="11">
    <location>
        <begin position="383"/>
        <end position="407"/>
    </location>
</feature>
<dbReference type="EC" id="3.1.3.48" evidence="2"/>
<dbReference type="InterPro" id="IPR000242">
    <property type="entry name" value="PTP_cat"/>
</dbReference>
<reference evidence="16" key="1">
    <citation type="submission" date="2021-01" db="UniProtKB">
        <authorList>
            <consortium name="EnsemblMetazoa"/>
        </authorList>
    </citation>
    <scope>IDENTIFICATION</scope>
</reference>
<feature type="transmembrane region" description="Helical" evidence="12">
    <location>
        <begin position="556"/>
        <end position="580"/>
    </location>
</feature>
<evidence type="ECO:0000256" key="5">
    <source>
        <dbReference type="ARBA" id="ARBA00022801"/>
    </source>
</evidence>
<keyword evidence="9" id="KW-0325">Glycoprotein</keyword>
<feature type="domain" description="Tyrosine-protein phosphatase" evidence="14">
    <location>
        <begin position="659"/>
        <end position="913"/>
    </location>
</feature>
<keyword evidence="8 12" id="KW-0472">Membrane</keyword>
<dbReference type="InterPro" id="IPR029021">
    <property type="entry name" value="Prot-tyrosine_phosphatase-like"/>
</dbReference>
<dbReference type="RefSeq" id="XP_066918357.1">
    <property type="nucleotide sequence ID" value="XM_067062256.1"/>
</dbReference>
<dbReference type="AlphaFoldDB" id="A0A7M5UH05"/>
<evidence type="ECO:0000256" key="2">
    <source>
        <dbReference type="ARBA" id="ARBA00013064"/>
    </source>
</evidence>
<dbReference type="InterPro" id="IPR003595">
    <property type="entry name" value="Tyr_Pase_cat"/>
</dbReference>
<organism evidence="16 17">
    <name type="scientific">Clytia hemisphaerica</name>
    <dbReference type="NCBI Taxonomy" id="252671"/>
    <lineage>
        <taxon>Eukaryota</taxon>
        <taxon>Metazoa</taxon>
        <taxon>Cnidaria</taxon>
        <taxon>Hydrozoa</taxon>
        <taxon>Hydroidolina</taxon>
        <taxon>Leptothecata</taxon>
        <taxon>Obeliida</taxon>
        <taxon>Clytiidae</taxon>
        <taxon>Clytia</taxon>
    </lineage>
</organism>
<evidence type="ECO:0000256" key="7">
    <source>
        <dbReference type="ARBA" id="ARBA00022989"/>
    </source>
</evidence>
<keyword evidence="6" id="KW-0904">Protein phosphatase</keyword>
<proteinExistence type="predicted"/>
<keyword evidence="3 12" id="KW-0812">Transmembrane</keyword>
<evidence type="ECO:0000256" key="12">
    <source>
        <dbReference type="SAM" id="Phobius"/>
    </source>
</evidence>
<feature type="region of interest" description="Disordered" evidence="11">
    <location>
        <begin position="339"/>
        <end position="371"/>
    </location>
</feature>
<dbReference type="PROSITE" id="PS50055">
    <property type="entry name" value="TYR_PHOSPHATASE_PTP"/>
    <property type="match status" value="1"/>
</dbReference>
<evidence type="ECO:0000256" key="9">
    <source>
        <dbReference type="ARBA" id="ARBA00023180"/>
    </source>
</evidence>
<dbReference type="PANTHER" id="PTHR46957:SF3">
    <property type="entry name" value="CYTOKINE RECEPTOR"/>
    <property type="match status" value="1"/>
</dbReference>